<proteinExistence type="predicted"/>
<sequence>MLKELTRQYIKVFGEKDLNGVSLLLDDDFILEDPIVKRIEGKSKSLEIVKNIFNSCDKLNFSAKNIYIEGDVTIIEFVLMLDKQRLEGVDIIKWDKEKMKELRAYLDIPKD</sequence>
<protein>
    <recommendedName>
        <fullName evidence="1">SnoaL-like domain-containing protein</fullName>
    </recommendedName>
</protein>
<dbReference type="Pfam" id="PF12680">
    <property type="entry name" value="SnoaL_2"/>
    <property type="match status" value="1"/>
</dbReference>
<dbReference type="EMBL" id="KT893435">
    <property type="protein sequence ID" value="ALN44068.1"/>
    <property type="molecule type" value="Genomic_DNA"/>
</dbReference>
<feature type="domain" description="SnoaL-like" evidence="1">
    <location>
        <begin position="7"/>
        <end position="100"/>
    </location>
</feature>
<name>A0A0S2CGY1_CAMJU</name>
<accession>A0A0S2CGY1</accession>
<evidence type="ECO:0000259" key="1">
    <source>
        <dbReference type="Pfam" id="PF12680"/>
    </source>
</evidence>
<reference evidence="2" key="1">
    <citation type="journal article" date="2015" name="PLoS ONE">
        <title>Updated Campylobacter jejuni Capsule PCR Multiplex Typing System and Its Application to Clinical Isolates from South and Southeast Asia.</title>
        <authorList>
            <person name="Poly F."/>
            <person name="Serichantalergs O."/>
            <person name="Kuroiwa J."/>
            <person name="Pootong P."/>
            <person name="Mason C."/>
            <person name="Guerry P."/>
            <person name="Parker C.T."/>
        </authorList>
    </citation>
    <scope>NUCLEOTIDE SEQUENCE</scope>
    <source>
        <strain evidence="2">RM3425</strain>
    </source>
</reference>
<dbReference type="AlphaFoldDB" id="A0A0S2CGY1"/>
<dbReference type="InterPro" id="IPR032710">
    <property type="entry name" value="NTF2-like_dom_sf"/>
</dbReference>
<organism evidence="2">
    <name type="scientific">Campylobacter jejuni subsp. jejuni</name>
    <dbReference type="NCBI Taxonomy" id="32022"/>
    <lineage>
        <taxon>Bacteria</taxon>
        <taxon>Pseudomonadati</taxon>
        <taxon>Campylobacterota</taxon>
        <taxon>Epsilonproteobacteria</taxon>
        <taxon>Campylobacterales</taxon>
        <taxon>Campylobacteraceae</taxon>
        <taxon>Campylobacter</taxon>
    </lineage>
</organism>
<dbReference type="Gene3D" id="3.10.450.50">
    <property type="match status" value="1"/>
</dbReference>
<dbReference type="InterPro" id="IPR037401">
    <property type="entry name" value="SnoaL-like"/>
</dbReference>
<evidence type="ECO:0000313" key="2">
    <source>
        <dbReference type="EMBL" id="ALN44068.1"/>
    </source>
</evidence>
<gene>
    <name evidence="2" type="ORF">HS32.05</name>
</gene>
<dbReference type="SUPFAM" id="SSF54427">
    <property type="entry name" value="NTF2-like"/>
    <property type="match status" value="1"/>
</dbReference>